<dbReference type="NCBIfam" id="TIGR01552">
    <property type="entry name" value="phd_fam"/>
    <property type="match status" value="1"/>
</dbReference>
<name>A0A7C2XP85_9BACT</name>
<proteinExistence type="inferred from homology"/>
<organism evidence="3">
    <name type="scientific">Desulfurivibrio alkaliphilus</name>
    <dbReference type="NCBI Taxonomy" id="427923"/>
    <lineage>
        <taxon>Bacteria</taxon>
        <taxon>Pseudomonadati</taxon>
        <taxon>Thermodesulfobacteriota</taxon>
        <taxon>Desulfobulbia</taxon>
        <taxon>Desulfobulbales</taxon>
        <taxon>Desulfobulbaceae</taxon>
        <taxon>Desulfurivibrio</taxon>
    </lineage>
</organism>
<comment type="function">
    <text evidence="2">Antitoxin component of a type II toxin-antitoxin (TA) system.</text>
</comment>
<dbReference type="InterPro" id="IPR036165">
    <property type="entry name" value="YefM-like_sf"/>
</dbReference>
<evidence type="ECO:0000313" key="3">
    <source>
        <dbReference type="EMBL" id="HET98176.1"/>
    </source>
</evidence>
<reference evidence="3" key="1">
    <citation type="journal article" date="2020" name="mSystems">
        <title>Genome- and Community-Level Interaction Insights into Carbon Utilization and Element Cycling Functions of Hydrothermarchaeota in Hydrothermal Sediment.</title>
        <authorList>
            <person name="Zhou Z."/>
            <person name="Liu Y."/>
            <person name="Xu W."/>
            <person name="Pan J."/>
            <person name="Luo Z.H."/>
            <person name="Li M."/>
        </authorList>
    </citation>
    <scope>NUCLEOTIDE SEQUENCE [LARGE SCALE GENOMIC DNA]</scope>
    <source>
        <strain evidence="3">SpSt-1224</strain>
    </source>
</reference>
<accession>A0A7C2XP85</accession>
<dbReference type="EMBL" id="DSDS01000134">
    <property type="protein sequence ID" value="HET98176.1"/>
    <property type="molecule type" value="Genomic_DNA"/>
</dbReference>
<evidence type="ECO:0000256" key="1">
    <source>
        <dbReference type="ARBA" id="ARBA00009981"/>
    </source>
</evidence>
<comment type="similarity">
    <text evidence="1 2">Belongs to the phD/YefM antitoxin family.</text>
</comment>
<gene>
    <name evidence="3" type="ORF">ENN98_05725</name>
</gene>
<comment type="caution">
    <text evidence="3">The sequence shown here is derived from an EMBL/GenBank/DDBJ whole genome shotgun (WGS) entry which is preliminary data.</text>
</comment>
<dbReference type="Proteomes" id="UP000885986">
    <property type="component" value="Unassembled WGS sequence"/>
</dbReference>
<protein>
    <recommendedName>
        <fullName evidence="2">Antitoxin</fullName>
    </recommendedName>
</protein>
<dbReference type="Pfam" id="PF02604">
    <property type="entry name" value="PhdYeFM_antitox"/>
    <property type="match status" value="1"/>
</dbReference>
<dbReference type="AlphaFoldDB" id="A0A7C2XP85"/>
<dbReference type="InterPro" id="IPR006442">
    <property type="entry name" value="Antitoxin_Phd/YefM"/>
</dbReference>
<sequence length="77" mass="9273">MPQTVSKSQFKPRALHYFRKVQEDGQELIITDHNKPVLKITPYRERPEIVLRELRNTVRRYELPTEPVGEEDWEVLK</sequence>
<dbReference type="SUPFAM" id="SSF143120">
    <property type="entry name" value="YefM-like"/>
    <property type="match status" value="1"/>
</dbReference>
<evidence type="ECO:0000256" key="2">
    <source>
        <dbReference type="RuleBase" id="RU362080"/>
    </source>
</evidence>